<organism evidence="2 3">
    <name type="scientific">Paenibacillus aceris</name>
    <dbReference type="NCBI Taxonomy" id="869555"/>
    <lineage>
        <taxon>Bacteria</taxon>
        <taxon>Bacillati</taxon>
        <taxon>Bacillota</taxon>
        <taxon>Bacilli</taxon>
        <taxon>Bacillales</taxon>
        <taxon>Paenibacillaceae</taxon>
        <taxon>Paenibacillus</taxon>
    </lineage>
</organism>
<dbReference type="Gene3D" id="3.40.630.30">
    <property type="match status" value="1"/>
</dbReference>
<feature type="domain" description="N-acetyltransferase" evidence="1">
    <location>
        <begin position="143"/>
        <end position="280"/>
    </location>
</feature>
<dbReference type="RefSeq" id="WP_167053244.1">
    <property type="nucleotide sequence ID" value="NZ_JAAOZR010000006.1"/>
</dbReference>
<evidence type="ECO:0000313" key="2">
    <source>
        <dbReference type="EMBL" id="MBP1962767.1"/>
    </source>
</evidence>
<keyword evidence="3" id="KW-1185">Reference proteome</keyword>
<accession>A0ABS4HVU7</accession>
<evidence type="ECO:0000313" key="3">
    <source>
        <dbReference type="Proteomes" id="UP001519344"/>
    </source>
</evidence>
<sequence length="280" mass="31904">MIQLIKYDDLSAFKKDVTSFLEQNEAANNLLLGVLQSLSEKEDNPFYMAAVRKDNAIGLVFLQTLPKQIILSKPVSFSTQDIHDIGVKLTDTIQTIHGLLGEKKVTTELAQYISNEKGIPFHVLKEQKIYQLEKIKKPPQTNGELRQITENDHHLIKEWVYQFCKETNQPIRIEDAEIKTTFMINKGNFVAWEVNGKLVSMAYATRPTQTNVTVTYVYTPISERKKGYASDCVSAFTQHLLDRGFKTTSLYADLSNPTSNKVYIQIGYEAILDSIDIQFQ</sequence>
<dbReference type="PROSITE" id="PS51186">
    <property type="entry name" value="GNAT"/>
    <property type="match status" value="1"/>
</dbReference>
<dbReference type="SUPFAM" id="SSF55729">
    <property type="entry name" value="Acyl-CoA N-acyltransferases (Nat)"/>
    <property type="match status" value="1"/>
</dbReference>
<dbReference type="Proteomes" id="UP001519344">
    <property type="component" value="Unassembled WGS sequence"/>
</dbReference>
<proteinExistence type="predicted"/>
<dbReference type="EMBL" id="JAGGKV010000004">
    <property type="protein sequence ID" value="MBP1962767.1"/>
    <property type="molecule type" value="Genomic_DNA"/>
</dbReference>
<comment type="caution">
    <text evidence="2">The sequence shown here is derived from an EMBL/GenBank/DDBJ whole genome shotgun (WGS) entry which is preliminary data.</text>
</comment>
<reference evidence="2 3" key="1">
    <citation type="submission" date="2021-03" db="EMBL/GenBank/DDBJ databases">
        <title>Genomic Encyclopedia of Type Strains, Phase IV (KMG-IV): sequencing the most valuable type-strain genomes for metagenomic binning, comparative biology and taxonomic classification.</title>
        <authorList>
            <person name="Goeker M."/>
        </authorList>
    </citation>
    <scope>NUCLEOTIDE SEQUENCE [LARGE SCALE GENOMIC DNA]</scope>
    <source>
        <strain evidence="2 3">DSM 24950</strain>
    </source>
</reference>
<dbReference type="InterPro" id="IPR016181">
    <property type="entry name" value="Acyl_CoA_acyltransferase"/>
</dbReference>
<dbReference type="InterPro" id="IPR000182">
    <property type="entry name" value="GNAT_dom"/>
</dbReference>
<evidence type="ECO:0000259" key="1">
    <source>
        <dbReference type="PROSITE" id="PS51186"/>
    </source>
</evidence>
<dbReference type="InterPro" id="IPR013653">
    <property type="entry name" value="GCN5-like_dom"/>
</dbReference>
<dbReference type="Pfam" id="PF08445">
    <property type="entry name" value="FR47"/>
    <property type="match status" value="1"/>
</dbReference>
<gene>
    <name evidence="2" type="ORF">J2Z65_001983</name>
</gene>
<protein>
    <submittedName>
        <fullName evidence="2">GNAT family acetyltransferase</fullName>
    </submittedName>
</protein>
<name>A0ABS4HVU7_9BACL</name>